<evidence type="ECO:0000313" key="3">
    <source>
        <dbReference type="Proteomes" id="UP000620559"/>
    </source>
</evidence>
<evidence type="ECO:0000256" key="1">
    <source>
        <dbReference type="SAM" id="MobiDB-lite"/>
    </source>
</evidence>
<organism evidence="2 3">
    <name type="scientific">Plectonema cf. radiosum LEGE 06105</name>
    <dbReference type="NCBI Taxonomy" id="945769"/>
    <lineage>
        <taxon>Bacteria</taxon>
        <taxon>Bacillati</taxon>
        <taxon>Cyanobacteriota</taxon>
        <taxon>Cyanophyceae</taxon>
        <taxon>Oscillatoriophycideae</taxon>
        <taxon>Oscillatoriales</taxon>
        <taxon>Microcoleaceae</taxon>
        <taxon>Plectonema</taxon>
    </lineage>
</organism>
<comment type="caution">
    <text evidence="2">The sequence shown here is derived from an EMBL/GenBank/DDBJ whole genome shotgun (WGS) entry which is preliminary data.</text>
</comment>
<protein>
    <submittedName>
        <fullName evidence="2">Uncharacterized protein</fullName>
    </submittedName>
</protein>
<name>A0A8J7FCF8_9CYAN</name>
<evidence type="ECO:0000313" key="2">
    <source>
        <dbReference type="EMBL" id="MBE9215899.1"/>
    </source>
</evidence>
<dbReference type="AlphaFoldDB" id="A0A8J7FCF8"/>
<gene>
    <name evidence="2" type="ORF">IQ247_25095</name>
</gene>
<dbReference type="Proteomes" id="UP000620559">
    <property type="component" value="Unassembled WGS sequence"/>
</dbReference>
<keyword evidence="3" id="KW-1185">Reference proteome</keyword>
<dbReference type="EMBL" id="JADEWL010000125">
    <property type="protein sequence ID" value="MBE9215899.1"/>
    <property type="molecule type" value="Genomic_DNA"/>
</dbReference>
<reference evidence="2" key="1">
    <citation type="submission" date="2020-10" db="EMBL/GenBank/DDBJ databases">
        <authorList>
            <person name="Castelo-Branco R."/>
            <person name="Eusebio N."/>
            <person name="Adriana R."/>
            <person name="Vieira A."/>
            <person name="Brugerolle De Fraissinette N."/>
            <person name="Rezende De Castro R."/>
            <person name="Schneider M.P."/>
            <person name="Vasconcelos V."/>
            <person name="Leao P.N."/>
        </authorList>
    </citation>
    <scope>NUCLEOTIDE SEQUENCE</scope>
    <source>
        <strain evidence="2">LEGE 06105</strain>
    </source>
</reference>
<accession>A0A8J7FCF8</accession>
<feature type="region of interest" description="Disordered" evidence="1">
    <location>
        <begin position="85"/>
        <end position="106"/>
    </location>
</feature>
<proteinExistence type="predicted"/>
<sequence length="926" mass="104102">MFSQSFSKYSSVCVYLTSITLINFLMIVQSKATVISDVNLIETHKHSQTEVIPSSKQIESPTVAQTITPESIKVVPQPNDILIPEKLESDSSDSQQKQPVTPKEEIDNPALKKQVLELYILNSISNSAKRYPWLINPTDNLNFSPETFNPIREKTYTNFDIKFAQEQPIVDKLTVANFRQPEQFYWILPDNRIVIETKGLQAGILYQGETTELENKLKLKLSQALWGMQSVIVLPQRFEDLIGEVDVSNFSIQTTVAELVTPEGVIAPPVTINNTNSNNSNTIKPISELVVTPKVGSASTRNPQGGGALFRNLDAKNAPQILQAFPTNNLKPLLEAEGLFKGAFIPQDVLAKTGFFWENPLTGEQSKFQPEITSTPGIKVAQGDKFDNLDLLNVLINPYLKQQQRDNYYFNSLFWVSLGQRQPKIVENIIDKQEDDSHRLYLSNPHNRTLLQYDSTEVKATYHNVFANPGISLSFNQGKVDKLQTANTTLSLLMGGIFASIQPPQLEQSLEEAKVKYNQQENLAALNSKATSQQRKEINQRLNRTLFLTNNTSSLEQVSGKFTFPSSITPKKSHLWQIRTGNHRRTVQFIQKESEWIEGDTYISKIRLSNDDFGPLTFIGLPIPLNQTSIQPVNRSSALEIKLINPDGEQFVQNFNSSDLTMVPMNIRAFDMASDRIELTQIGQLNHKFQIFNGSLSLPTVEALWSGSSGNWNYGINSGLWFNLNSASAFNVANNNAGKQEPGLGVYMNGLLNLISNDVKVNAEGKTQSVTTHVPTLRFHWNSAANSLNPSYLNLSYSMFHQNQKFNYSLTPGIIIIDDNSRLKESAFIQTNWGWNTGWNIKGTMEINDNFYYSLEGLKKLNPNWSVGSYFKNYRNTNNGFNSRVSDLSYGLIIQNNLSGNNSFWQSKLGISGNSFDAQFQGSLRF</sequence>